<dbReference type="NCBIfam" id="NF005914">
    <property type="entry name" value="PRK07907.1"/>
    <property type="match status" value="1"/>
</dbReference>
<dbReference type="SUPFAM" id="SSF53187">
    <property type="entry name" value="Zn-dependent exopeptidases"/>
    <property type="match status" value="1"/>
</dbReference>
<keyword evidence="2" id="KW-0479">Metal-binding</keyword>
<dbReference type="EMBL" id="UESZ01000001">
    <property type="protein sequence ID" value="SSA36031.1"/>
    <property type="molecule type" value="Genomic_DNA"/>
</dbReference>
<dbReference type="Pfam" id="PF01546">
    <property type="entry name" value="Peptidase_M20"/>
    <property type="match status" value="1"/>
</dbReference>
<protein>
    <submittedName>
        <fullName evidence="5">Acetylornithine deacetylase/Succinyl-diaminopimelate desuccinylase</fullName>
    </submittedName>
</protein>
<dbReference type="PANTHER" id="PTHR43270:SF12">
    <property type="entry name" value="SUCCINYL-DIAMINOPIMELATE DESUCCINYLASE"/>
    <property type="match status" value="1"/>
</dbReference>
<dbReference type="Proteomes" id="UP000250028">
    <property type="component" value="Unassembled WGS sequence"/>
</dbReference>
<evidence type="ECO:0000256" key="3">
    <source>
        <dbReference type="ARBA" id="ARBA00022801"/>
    </source>
</evidence>
<keyword evidence="3" id="KW-0378">Hydrolase</keyword>
<feature type="domain" description="Peptidase M20 dimerisation" evidence="4">
    <location>
        <begin position="199"/>
        <end position="338"/>
    </location>
</feature>
<dbReference type="AlphaFoldDB" id="A0A2Y8ZUJ9"/>
<dbReference type="RefSeq" id="WP_109687696.1">
    <property type="nucleotide sequence ID" value="NZ_QGDN01000001.1"/>
</dbReference>
<evidence type="ECO:0000259" key="4">
    <source>
        <dbReference type="Pfam" id="PF07687"/>
    </source>
</evidence>
<sequence>MATDQEYRDKVSALMPEIIDELKAMVAIPSVAFPAFPAEPVHQMADRAVAAFQRYGVPARLQEIPDGYPAVWAEIPGPEGSPTVLLYGHYDVQPAPKEQGWDTEPFTATEKDGRIYGRGAADDKSGIAIHLATLAAFEGKPPVGVKLVLEGEEETVSHLEGYVADHPELFQADVMVVGDMGNLTVGEPVLSTDLRGHVKAIVELSTLQDPVHSGLFGGAAPDALMALIKLLAQLTDDDGTCLIPDIKATEWEGTEYSEEMLRSNAGVLDGVDLVGTGSIASRLWSKPSISVLGIDAPSVDEGGNVLQPRARAMVAMRIPPGQSEEAAMQSLTGFLRDKVTGGVHVEVTENKKSPAFHQGTDGSAFAQMRTALKTAYGEDVGLVGSGGSIPLLDQLRAASPEADFVLIGAEDAALSHIHGPNESVDPSEIENMALAQVLLLQSLAQG</sequence>
<gene>
    <name evidence="5" type="ORF">SAMN04489750_3410</name>
</gene>
<proteinExistence type="predicted"/>
<dbReference type="Gene3D" id="3.40.630.10">
    <property type="entry name" value="Zn peptidases"/>
    <property type="match status" value="1"/>
</dbReference>
<evidence type="ECO:0000256" key="1">
    <source>
        <dbReference type="ARBA" id="ARBA00022670"/>
    </source>
</evidence>
<evidence type="ECO:0000256" key="2">
    <source>
        <dbReference type="ARBA" id="ARBA00022723"/>
    </source>
</evidence>
<dbReference type="GO" id="GO:0006508">
    <property type="term" value="P:proteolysis"/>
    <property type="evidence" value="ECO:0007669"/>
    <property type="project" value="UniProtKB-KW"/>
</dbReference>
<evidence type="ECO:0000313" key="6">
    <source>
        <dbReference type="Proteomes" id="UP000250028"/>
    </source>
</evidence>
<keyword evidence="6" id="KW-1185">Reference proteome</keyword>
<organism evidence="5 6">
    <name type="scientific">Branchiibius hedensis</name>
    <dbReference type="NCBI Taxonomy" id="672460"/>
    <lineage>
        <taxon>Bacteria</taxon>
        <taxon>Bacillati</taxon>
        <taxon>Actinomycetota</taxon>
        <taxon>Actinomycetes</taxon>
        <taxon>Micrococcales</taxon>
        <taxon>Dermacoccaceae</taxon>
        <taxon>Branchiibius</taxon>
    </lineage>
</organism>
<accession>A0A2Y8ZUJ9</accession>
<dbReference type="OrthoDB" id="9761532at2"/>
<dbReference type="InterPro" id="IPR051458">
    <property type="entry name" value="Cyt/Met_Dipeptidase"/>
</dbReference>
<reference evidence="6" key="1">
    <citation type="submission" date="2016-10" db="EMBL/GenBank/DDBJ databases">
        <authorList>
            <person name="Varghese N."/>
            <person name="Submissions S."/>
        </authorList>
    </citation>
    <scope>NUCLEOTIDE SEQUENCE [LARGE SCALE GENOMIC DNA]</scope>
    <source>
        <strain evidence="6">DSM 22951</strain>
    </source>
</reference>
<name>A0A2Y8ZUJ9_9MICO</name>
<dbReference type="PANTHER" id="PTHR43270">
    <property type="entry name" value="BETA-ALA-HIS DIPEPTIDASE"/>
    <property type="match status" value="1"/>
</dbReference>
<dbReference type="Gene3D" id="3.30.70.360">
    <property type="match status" value="1"/>
</dbReference>
<dbReference type="GO" id="GO:0046872">
    <property type="term" value="F:metal ion binding"/>
    <property type="evidence" value="ECO:0007669"/>
    <property type="project" value="UniProtKB-KW"/>
</dbReference>
<dbReference type="InterPro" id="IPR002933">
    <property type="entry name" value="Peptidase_M20"/>
</dbReference>
<dbReference type="InterPro" id="IPR011650">
    <property type="entry name" value="Peptidase_M20_dimer"/>
</dbReference>
<dbReference type="Pfam" id="PF07687">
    <property type="entry name" value="M20_dimer"/>
    <property type="match status" value="1"/>
</dbReference>
<dbReference type="GO" id="GO:0008233">
    <property type="term" value="F:peptidase activity"/>
    <property type="evidence" value="ECO:0007669"/>
    <property type="project" value="UniProtKB-KW"/>
</dbReference>
<keyword evidence="1" id="KW-0645">Protease</keyword>
<evidence type="ECO:0000313" key="5">
    <source>
        <dbReference type="EMBL" id="SSA36031.1"/>
    </source>
</evidence>